<feature type="domain" description="TerB-C" evidence="1">
    <location>
        <begin position="15"/>
        <end position="88"/>
    </location>
</feature>
<protein>
    <submittedName>
        <fullName evidence="2">Tellurite resistance TerB C-terminal domain-containing protein</fullName>
    </submittedName>
</protein>
<dbReference type="AlphaFoldDB" id="A0AAW9F539"/>
<accession>A0AAW9F539</accession>
<reference evidence="2" key="1">
    <citation type="submission" date="2023-11" db="EMBL/GenBank/DDBJ databases">
        <title>WGS of Aeromonas in Northern Israel.</title>
        <authorList>
            <person name="Hershko Y."/>
        </authorList>
    </citation>
    <scope>NUCLEOTIDE SEQUENCE</scope>
    <source>
        <strain evidence="2">77416</strain>
    </source>
</reference>
<gene>
    <name evidence="2" type="ORF">SJS77_23385</name>
</gene>
<evidence type="ECO:0000313" key="3">
    <source>
        <dbReference type="Proteomes" id="UP001277183"/>
    </source>
</evidence>
<dbReference type="Proteomes" id="UP001277183">
    <property type="component" value="Unassembled WGS sequence"/>
</dbReference>
<dbReference type="InterPro" id="IPR028932">
    <property type="entry name" value="TerB-C"/>
</dbReference>
<name>A0AAW9F539_AERCA</name>
<feature type="non-terminal residue" evidence="2">
    <location>
        <position position="1"/>
    </location>
</feature>
<sequence length="90" mass="10081">KFTMPLQGEPIAADTGGLDQAHNSLFEQLITKERWDRKDVLAACESLKLMLDGSIETINDWAYEQVDAPVIDDDEDIYIDLEIANELKAG</sequence>
<dbReference type="Pfam" id="PF15615">
    <property type="entry name" value="TerB_C"/>
    <property type="match status" value="1"/>
</dbReference>
<evidence type="ECO:0000313" key="2">
    <source>
        <dbReference type="EMBL" id="MDX7723327.1"/>
    </source>
</evidence>
<evidence type="ECO:0000259" key="1">
    <source>
        <dbReference type="Pfam" id="PF15615"/>
    </source>
</evidence>
<comment type="caution">
    <text evidence="2">The sequence shown here is derived from an EMBL/GenBank/DDBJ whole genome shotgun (WGS) entry which is preliminary data.</text>
</comment>
<dbReference type="EMBL" id="JAWZVU010000254">
    <property type="protein sequence ID" value="MDX7723327.1"/>
    <property type="molecule type" value="Genomic_DNA"/>
</dbReference>
<dbReference type="RefSeq" id="WP_319886966.1">
    <property type="nucleotide sequence ID" value="NZ_JAWZVU010000254.1"/>
</dbReference>
<organism evidence="2 3">
    <name type="scientific">Aeromonas caviae</name>
    <name type="common">Aeromonas punctata</name>
    <dbReference type="NCBI Taxonomy" id="648"/>
    <lineage>
        <taxon>Bacteria</taxon>
        <taxon>Pseudomonadati</taxon>
        <taxon>Pseudomonadota</taxon>
        <taxon>Gammaproteobacteria</taxon>
        <taxon>Aeromonadales</taxon>
        <taxon>Aeromonadaceae</taxon>
        <taxon>Aeromonas</taxon>
    </lineage>
</organism>
<proteinExistence type="predicted"/>